<reference evidence="3" key="1">
    <citation type="submission" date="2024-06" db="EMBL/GenBank/DDBJ databases">
        <title>Draft Genome Sequence of Deinococcus sonorensis Type Strain KR-87, a Biofilm Producing Representative of the Genus Deinococcus.</title>
        <authorList>
            <person name="Boren L.S."/>
            <person name="Grosso R.A."/>
            <person name="Hugenberg-Cox A.N."/>
            <person name="Hill J.T.E."/>
            <person name="Albert C.M."/>
            <person name="Tuohy J.M."/>
        </authorList>
    </citation>
    <scope>NUCLEOTIDE SEQUENCE</scope>
    <source>
        <strain evidence="3">KR-87</strain>
    </source>
</reference>
<proteinExistence type="predicted"/>
<dbReference type="InterPro" id="IPR029068">
    <property type="entry name" value="Glyas_Bleomycin-R_OHBP_Dase"/>
</dbReference>
<dbReference type="Pfam" id="PF00903">
    <property type="entry name" value="Glyoxalase"/>
    <property type="match status" value="1"/>
</dbReference>
<dbReference type="PROSITE" id="PS51819">
    <property type="entry name" value="VOC"/>
    <property type="match status" value="1"/>
</dbReference>
<dbReference type="GO" id="GO:0004493">
    <property type="term" value="F:methylmalonyl-CoA epimerase activity"/>
    <property type="evidence" value="ECO:0007669"/>
    <property type="project" value="TreeGrafter"/>
</dbReference>
<dbReference type="SUPFAM" id="SSF54593">
    <property type="entry name" value="Glyoxalase/Bleomycin resistance protein/Dihydroxybiphenyl dioxygenase"/>
    <property type="match status" value="1"/>
</dbReference>
<dbReference type="RefSeq" id="WP_350243979.1">
    <property type="nucleotide sequence ID" value="NZ_CP158299.1"/>
</dbReference>
<dbReference type="InterPro" id="IPR037523">
    <property type="entry name" value="VOC_core"/>
</dbReference>
<dbReference type="GO" id="GO:0046491">
    <property type="term" value="P:L-methylmalonyl-CoA metabolic process"/>
    <property type="evidence" value="ECO:0007669"/>
    <property type="project" value="TreeGrafter"/>
</dbReference>
<evidence type="ECO:0000313" key="3">
    <source>
        <dbReference type="EMBL" id="XBV85934.1"/>
    </source>
</evidence>
<name>A0AAU7UD09_9DEIO</name>
<gene>
    <name evidence="3" type="ORF">ABOD76_06395</name>
</gene>
<dbReference type="KEGG" id="dsc:ABOD76_06395"/>
<dbReference type="Gene3D" id="3.10.180.10">
    <property type="entry name" value="2,3-Dihydroxybiphenyl 1,2-Dioxygenase, domain 1"/>
    <property type="match status" value="1"/>
</dbReference>
<evidence type="ECO:0000259" key="2">
    <source>
        <dbReference type="PROSITE" id="PS51819"/>
    </source>
</evidence>
<organism evidence="3">
    <name type="scientific">Deinococcus sonorensis KR-87</name>
    <dbReference type="NCBI Taxonomy" id="694439"/>
    <lineage>
        <taxon>Bacteria</taxon>
        <taxon>Thermotogati</taxon>
        <taxon>Deinococcota</taxon>
        <taxon>Deinococci</taxon>
        <taxon>Deinococcales</taxon>
        <taxon>Deinococcaceae</taxon>
        <taxon>Deinococcus</taxon>
    </lineage>
</organism>
<dbReference type="PANTHER" id="PTHR43048:SF5">
    <property type="entry name" value="BLR5325 PROTEIN"/>
    <property type="match status" value="1"/>
</dbReference>
<sequence>MLKHVSFVTPDAGRIARFYAALGASVTKDLVTSEGWRRLVLSFEGGGRLQFFEVQAAQEPPIILDHPNHPAPASPVGAPHSWMEHVAVVVPDLTALAERLRQDGVPFSRELGLSPTGKPMAFVLDPDGRQVELLEAEG</sequence>
<evidence type="ECO:0000256" key="1">
    <source>
        <dbReference type="ARBA" id="ARBA00022723"/>
    </source>
</evidence>
<feature type="domain" description="VOC" evidence="2">
    <location>
        <begin position="1"/>
        <end position="136"/>
    </location>
</feature>
<dbReference type="PANTHER" id="PTHR43048">
    <property type="entry name" value="METHYLMALONYL-COA EPIMERASE"/>
    <property type="match status" value="1"/>
</dbReference>
<dbReference type="InterPro" id="IPR004360">
    <property type="entry name" value="Glyas_Fos-R_dOase_dom"/>
</dbReference>
<dbReference type="AlphaFoldDB" id="A0AAU7UD09"/>
<keyword evidence="1" id="KW-0479">Metal-binding</keyword>
<accession>A0AAU7UD09</accession>
<dbReference type="GO" id="GO:0046872">
    <property type="term" value="F:metal ion binding"/>
    <property type="evidence" value="ECO:0007669"/>
    <property type="project" value="UniProtKB-KW"/>
</dbReference>
<dbReference type="InterPro" id="IPR051785">
    <property type="entry name" value="MMCE/EMCE_epimerase"/>
</dbReference>
<dbReference type="EMBL" id="CP158299">
    <property type="protein sequence ID" value="XBV85934.1"/>
    <property type="molecule type" value="Genomic_DNA"/>
</dbReference>
<protein>
    <submittedName>
        <fullName evidence="3">VOC family protein</fullName>
    </submittedName>
</protein>